<dbReference type="InterPro" id="IPR044053">
    <property type="entry name" value="AsaB-like"/>
</dbReference>
<evidence type="ECO:0000313" key="2">
    <source>
        <dbReference type="EMBL" id="EPS36394.1"/>
    </source>
</evidence>
<protein>
    <submittedName>
        <fullName evidence="2">Uncharacterized protein</fullName>
    </submittedName>
</protein>
<dbReference type="OrthoDB" id="412788at2759"/>
<dbReference type="HOGENOM" id="CLU_042688_0_1_1"/>
<name>S8A125_DACHA</name>
<dbReference type="PANTHER" id="PTHR34598:SF3">
    <property type="entry name" value="OXIDOREDUCTASE AN1597"/>
    <property type="match status" value="1"/>
</dbReference>
<reference evidence="2 3" key="1">
    <citation type="journal article" date="2013" name="PLoS Genet.">
        <title>Genomic mechanisms accounting for the adaptation to parasitism in nematode-trapping fungi.</title>
        <authorList>
            <person name="Meerupati T."/>
            <person name="Andersson K.M."/>
            <person name="Friman E."/>
            <person name="Kumar D."/>
            <person name="Tunlid A."/>
            <person name="Ahren D."/>
        </authorList>
    </citation>
    <scope>NUCLEOTIDE SEQUENCE [LARGE SCALE GENOMIC DNA]</scope>
    <source>
        <strain evidence="2 3">CBS 200.50</strain>
    </source>
</reference>
<dbReference type="AlphaFoldDB" id="S8A125"/>
<accession>S8A125</accession>
<dbReference type="OMA" id="GRIRMIN"/>
<dbReference type="PANTHER" id="PTHR34598">
    <property type="entry name" value="BLL6449 PROTEIN"/>
    <property type="match status" value="1"/>
</dbReference>
<dbReference type="NCBIfam" id="NF041278">
    <property type="entry name" value="CmcJ_NvfI_EfuI"/>
    <property type="match status" value="1"/>
</dbReference>
<comment type="caution">
    <text evidence="2">The sequence shown here is derived from an EMBL/GenBank/DDBJ whole genome shotgun (WGS) entry which is preliminary data.</text>
</comment>
<evidence type="ECO:0000256" key="1">
    <source>
        <dbReference type="ARBA" id="ARBA00023604"/>
    </source>
</evidence>
<comment type="similarity">
    <text evidence="1">Belongs to the asaB hydroxylase/desaturase family.</text>
</comment>
<keyword evidence="3" id="KW-1185">Reference proteome</keyword>
<evidence type="ECO:0000313" key="3">
    <source>
        <dbReference type="Proteomes" id="UP000015100"/>
    </source>
</evidence>
<dbReference type="Proteomes" id="UP000015100">
    <property type="component" value="Unassembled WGS sequence"/>
</dbReference>
<dbReference type="eggNOG" id="ENOG502SRIH">
    <property type="taxonomic scope" value="Eukaryota"/>
</dbReference>
<reference evidence="3" key="2">
    <citation type="submission" date="2013-04" db="EMBL/GenBank/DDBJ databases">
        <title>Genomic mechanisms accounting for the adaptation to parasitism in nematode-trapping fungi.</title>
        <authorList>
            <person name="Ahren D.G."/>
        </authorList>
    </citation>
    <scope>NUCLEOTIDE SEQUENCE [LARGE SCALE GENOMIC DNA]</scope>
    <source>
        <strain evidence="3">CBS 200.50</strain>
    </source>
</reference>
<proteinExistence type="inferred from homology"/>
<gene>
    <name evidence="2" type="ORF">H072_10097</name>
</gene>
<sequence length="221" mass="25540">MKSLSEDYSANGYQLPSETSSIGYLQKLPLYDKVKPYILNIPVFPEDCYQNVFMEYIHNIKISDIRPAKSLPTLDKNGFQLVEHETSLSYDDFLDKKTIYEKYFPESEALLKKATGASRVYIYEHQVRKRQGDKVDSPEHATSQPLTGAHCDVSPQCLKGRVRLHMGREAENLLQSRHQIINIWRPLKGPIKDFPLAVCDYNSIDVPKDFRKTDVIFPHFE</sequence>
<dbReference type="EMBL" id="AQGS01000912">
    <property type="protein sequence ID" value="EPS36394.1"/>
    <property type="molecule type" value="Genomic_DNA"/>
</dbReference>
<dbReference type="GO" id="GO:0016491">
    <property type="term" value="F:oxidoreductase activity"/>
    <property type="evidence" value="ECO:0007669"/>
    <property type="project" value="InterPro"/>
</dbReference>
<organism evidence="2 3">
    <name type="scientific">Dactylellina haptotyla (strain CBS 200.50)</name>
    <name type="common">Nematode-trapping fungus</name>
    <name type="synonym">Monacrosporium haptotylum</name>
    <dbReference type="NCBI Taxonomy" id="1284197"/>
    <lineage>
        <taxon>Eukaryota</taxon>
        <taxon>Fungi</taxon>
        <taxon>Dikarya</taxon>
        <taxon>Ascomycota</taxon>
        <taxon>Pezizomycotina</taxon>
        <taxon>Orbiliomycetes</taxon>
        <taxon>Orbiliales</taxon>
        <taxon>Orbiliaceae</taxon>
        <taxon>Dactylellina</taxon>
    </lineage>
</organism>